<sequence length="571" mass="63971">MKKYVITLIVSVFVAISGAVNAQLVKQKTKVEEKNQVDRDWYNCSFEKDGVYGACVNEAYEFLKGKKVKARPIVALIGTGIDTEHEGLKANIWKNKKEKADGKDNDKNGYVDDVNGWNFIGGKDGQVMPFVMREGEREFLRFKDKYGDVVRDGDIYYSFATGKKEIFTPENAEEFNYYRQCVYKESRLAQAMSTKWMDHVSADYTRLFDKEVRAKYPNKEKITVADVIEVCAPSKDDTSIRGMILYGIQIVANTRRTDDWESIYKIFVAESRFTDGQQKYDRTYAKYGNDGRQAIVGDNYLDINDRVYGNNVLLTADAAIGTMIAGVIVGQRGVEGRNNPIADQAEIMTLVVQAGEGEPYLKDMALAIRYAVDHGASVIMLPQQNSLYPEEQKQWMSEAIRYAEGKGALVIVPVHELSRDLNENIFFPNRWMDGGKEFTNLMTVGMSGKDGMPSANSNFGSKELDIFAPGMKLFSTCTGDTYQFGNGVPMAAATVAGVAALIKTYYPKLTGGQIRDILLKTVTSRKGIELEKNVQREGKKYVDLYLFDQLCLSAGIVNALEAVKVADEWSK</sequence>
<dbReference type="AlphaFoldDB" id="A0A7X5YBD0"/>
<feature type="chain" id="PRO_5031348575" evidence="6">
    <location>
        <begin position="23"/>
        <end position="571"/>
    </location>
</feature>
<evidence type="ECO:0000256" key="1">
    <source>
        <dbReference type="ARBA" id="ARBA00011073"/>
    </source>
</evidence>
<keyword evidence="3" id="KW-0378">Hydrolase</keyword>
<name>A0A7X5YBD0_9BACT</name>
<comment type="similarity">
    <text evidence="1 5">Belongs to the peptidase S8 family.</text>
</comment>
<dbReference type="Gene3D" id="3.40.50.200">
    <property type="entry name" value="Peptidase S8/S53 domain"/>
    <property type="match status" value="2"/>
</dbReference>
<feature type="signal peptide" evidence="6">
    <location>
        <begin position="1"/>
        <end position="22"/>
    </location>
</feature>
<evidence type="ECO:0000313" key="9">
    <source>
        <dbReference type="EMBL" id="WOF13084.1"/>
    </source>
</evidence>
<dbReference type="SUPFAM" id="SSF52743">
    <property type="entry name" value="Subtilisin-like"/>
    <property type="match status" value="1"/>
</dbReference>
<evidence type="ECO:0000256" key="5">
    <source>
        <dbReference type="PROSITE-ProRule" id="PRU01240"/>
    </source>
</evidence>
<dbReference type="Proteomes" id="UP000576368">
    <property type="component" value="Unassembled WGS sequence"/>
</dbReference>
<protein>
    <submittedName>
        <fullName evidence="9">S8 family serine peptidase</fullName>
    </submittedName>
    <submittedName>
        <fullName evidence="8">Subtilisin family serine protease</fullName>
    </submittedName>
</protein>
<keyword evidence="11" id="KW-1185">Reference proteome</keyword>
<dbReference type="GO" id="GO:0006508">
    <property type="term" value="P:proteolysis"/>
    <property type="evidence" value="ECO:0007669"/>
    <property type="project" value="UniProtKB-KW"/>
</dbReference>
<evidence type="ECO:0000256" key="2">
    <source>
        <dbReference type="ARBA" id="ARBA00022670"/>
    </source>
</evidence>
<dbReference type="GO" id="GO:0004252">
    <property type="term" value="F:serine-type endopeptidase activity"/>
    <property type="evidence" value="ECO:0007669"/>
    <property type="project" value="InterPro"/>
</dbReference>
<dbReference type="RefSeq" id="WP_118302891.1">
    <property type="nucleotide sequence ID" value="NZ_BMPA01000001.1"/>
</dbReference>
<organism evidence="8 10">
    <name type="scientific">Butyricimonas paravirosa</name>
    <dbReference type="NCBI Taxonomy" id="1472417"/>
    <lineage>
        <taxon>Bacteria</taxon>
        <taxon>Pseudomonadati</taxon>
        <taxon>Bacteroidota</taxon>
        <taxon>Bacteroidia</taxon>
        <taxon>Bacteroidales</taxon>
        <taxon>Odoribacteraceae</taxon>
        <taxon>Butyricimonas</taxon>
    </lineage>
</organism>
<dbReference type="EMBL" id="JAATLI010000001">
    <property type="protein sequence ID" value="NJC16412.1"/>
    <property type="molecule type" value="Genomic_DNA"/>
</dbReference>
<gene>
    <name evidence="9" type="ORF">F1644_12805</name>
    <name evidence="8" type="ORF">GGR15_000014</name>
</gene>
<dbReference type="PROSITE" id="PS51892">
    <property type="entry name" value="SUBTILASE"/>
    <property type="match status" value="1"/>
</dbReference>
<keyword evidence="2 8" id="KW-0645">Protease</keyword>
<dbReference type="PRINTS" id="PR00723">
    <property type="entry name" value="SUBTILISIN"/>
</dbReference>
<evidence type="ECO:0000313" key="11">
    <source>
        <dbReference type="Proteomes" id="UP001302374"/>
    </source>
</evidence>
<dbReference type="EMBL" id="CP043839">
    <property type="protein sequence ID" value="WOF13084.1"/>
    <property type="molecule type" value="Genomic_DNA"/>
</dbReference>
<dbReference type="PANTHER" id="PTHR43806:SF11">
    <property type="entry name" value="CEREVISIN-RELATED"/>
    <property type="match status" value="1"/>
</dbReference>
<evidence type="ECO:0000256" key="3">
    <source>
        <dbReference type="ARBA" id="ARBA00022801"/>
    </source>
</evidence>
<dbReference type="PANTHER" id="PTHR43806">
    <property type="entry name" value="PEPTIDASE S8"/>
    <property type="match status" value="1"/>
</dbReference>
<comment type="caution">
    <text evidence="5">Lacks conserved residue(s) required for the propagation of feature annotation.</text>
</comment>
<dbReference type="InterPro" id="IPR015500">
    <property type="entry name" value="Peptidase_S8_subtilisin-rel"/>
</dbReference>
<accession>A0A7X5YBD0</accession>
<evidence type="ECO:0000256" key="6">
    <source>
        <dbReference type="SAM" id="SignalP"/>
    </source>
</evidence>
<dbReference type="GeneID" id="86892187"/>
<proteinExistence type="inferred from homology"/>
<dbReference type="Pfam" id="PF00082">
    <property type="entry name" value="Peptidase_S8"/>
    <property type="match status" value="1"/>
</dbReference>
<evidence type="ECO:0000313" key="8">
    <source>
        <dbReference type="EMBL" id="NJC16412.1"/>
    </source>
</evidence>
<keyword evidence="4" id="KW-0720">Serine protease</keyword>
<dbReference type="InterPro" id="IPR036852">
    <property type="entry name" value="Peptidase_S8/S53_dom_sf"/>
</dbReference>
<evidence type="ECO:0000313" key="10">
    <source>
        <dbReference type="Proteomes" id="UP000576368"/>
    </source>
</evidence>
<reference evidence="9 11" key="1">
    <citation type="submission" date="2019-09" db="EMBL/GenBank/DDBJ databases">
        <title>Butyricimonas paravirosa DSM 105722 (=214-4 = JCM 18677 = CCUG 65563).</title>
        <authorList>
            <person name="Le Roy T."/>
            <person name="Cani P.D."/>
        </authorList>
    </citation>
    <scope>NUCLEOTIDE SEQUENCE [LARGE SCALE GENOMIC DNA]</scope>
    <source>
        <strain evidence="9 11">DSM 105722</strain>
    </source>
</reference>
<dbReference type="InterPro" id="IPR000209">
    <property type="entry name" value="Peptidase_S8/S53_dom"/>
</dbReference>
<dbReference type="InterPro" id="IPR050131">
    <property type="entry name" value="Peptidase_S8_subtilisin-like"/>
</dbReference>
<dbReference type="Proteomes" id="UP001302374">
    <property type="component" value="Chromosome"/>
</dbReference>
<reference evidence="8 10" key="2">
    <citation type="submission" date="2020-03" db="EMBL/GenBank/DDBJ databases">
        <title>Genomic Encyclopedia of Type Strains, Phase IV (KMG-IV): sequencing the most valuable type-strain genomes for metagenomic binning, comparative biology and taxonomic classification.</title>
        <authorList>
            <person name="Goeker M."/>
        </authorList>
    </citation>
    <scope>NUCLEOTIDE SEQUENCE [LARGE SCALE GENOMIC DNA]</scope>
    <source>
        <strain evidence="8 10">DSM 105722</strain>
    </source>
</reference>
<keyword evidence="6" id="KW-0732">Signal</keyword>
<feature type="domain" description="Peptidase S8/S53" evidence="7">
    <location>
        <begin position="321"/>
        <end position="526"/>
    </location>
</feature>
<evidence type="ECO:0000259" key="7">
    <source>
        <dbReference type="Pfam" id="PF00082"/>
    </source>
</evidence>
<evidence type="ECO:0000256" key="4">
    <source>
        <dbReference type="ARBA" id="ARBA00022825"/>
    </source>
</evidence>